<keyword evidence="2" id="KW-1185">Reference proteome</keyword>
<dbReference type="EMBL" id="CM042023">
    <property type="protein sequence ID" value="KAI3813103.1"/>
    <property type="molecule type" value="Genomic_DNA"/>
</dbReference>
<accession>A0ACB9IZJ3</accession>
<organism evidence="1 2">
    <name type="scientific">Smallanthus sonchifolius</name>
    <dbReference type="NCBI Taxonomy" id="185202"/>
    <lineage>
        <taxon>Eukaryota</taxon>
        <taxon>Viridiplantae</taxon>
        <taxon>Streptophyta</taxon>
        <taxon>Embryophyta</taxon>
        <taxon>Tracheophyta</taxon>
        <taxon>Spermatophyta</taxon>
        <taxon>Magnoliopsida</taxon>
        <taxon>eudicotyledons</taxon>
        <taxon>Gunneridae</taxon>
        <taxon>Pentapetalae</taxon>
        <taxon>asterids</taxon>
        <taxon>campanulids</taxon>
        <taxon>Asterales</taxon>
        <taxon>Asteraceae</taxon>
        <taxon>Asteroideae</taxon>
        <taxon>Heliantheae alliance</taxon>
        <taxon>Millerieae</taxon>
        <taxon>Smallanthus</taxon>
    </lineage>
</organism>
<reference evidence="2" key="1">
    <citation type="journal article" date="2022" name="Mol. Ecol. Resour.">
        <title>The genomes of chicory, endive, great burdock and yacon provide insights into Asteraceae palaeo-polyploidization history and plant inulin production.</title>
        <authorList>
            <person name="Fan W."/>
            <person name="Wang S."/>
            <person name="Wang H."/>
            <person name="Wang A."/>
            <person name="Jiang F."/>
            <person name="Liu H."/>
            <person name="Zhao H."/>
            <person name="Xu D."/>
            <person name="Zhang Y."/>
        </authorList>
    </citation>
    <scope>NUCLEOTIDE SEQUENCE [LARGE SCALE GENOMIC DNA]</scope>
    <source>
        <strain evidence="2">cv. Yunnan</strain>
    </source>
</reference>
<gene>
    <name evidence="1" type="ORF">L1987_17819</name>
</gene>
<dbReference type="Proteomes" id="UP001056120">
    <property type="component" value="Linkage Group LG06"/>
</dbReference>
<reference evidence="1 2" key="2">
    <citation type="journal article" date="2022" name="Mol. Ecol. Resour.">
        <title>The genomes of chicory, endive, great burdock and yacon provide insights into Asteraceae paleo-polyploidization history and plant inulin production.</title>
        <authorList>
            <person name="Fan W."/>
            <person name="Wang S."/>
            <person name="Wang H."/>
            <person name="Wang A."/>
            <person name="Jiang F."/>
            <person name="Liu H."/>
            <person name="Zhao H."/>
            <person name="Xu D."/>
            <person name="Zhang Y."/>
        </authorList>
    </citation>
    <scope>NUCLEOTIDE SEQUENCE [LARGE SCALE GENOMIC DNA]</scope>
    <source>
        <strain evidence="2">cv. Yunnan</strain>
        <tissue evidence="1">Leaves</tissue>
    </source>
</reference>
<name>A0ACB9IZJ3_9ASTR</name>
<evidence type="ECO:0000313" key="2">
    <source>
        <dbReference type="Proteomes" id="UP001056120"/>
    </source>
</evidence>
<evidence type="ECO:0000313" key="1">
    <source>
        <dbReference type="EMBL" id="KAI3813103.1"/>
    </source>
</evidence>
<protein>
    <submittedName>
        <fullName evidence="1">Uncharacterized protein</fullName>
    </submittedName>
</protein>
<comment type="caution">
    <text evidence="1">The sequence shown here is derived from an EMBL/GenBank/DDBJ whole genome shotgun (WGS) entry which is preliminary data.</text>
</comment>
<proteinExistence type="predicted"/>
<sequence length="142" mass="16349">MRFVVKEPLPLLQHIPGALFHRASSVDAPHRSMFAVTTPQPPGRFPMPHEMLMSPPHEHTQDDASLLPYEWGQICGDRRKDIYLSFSKPTGRSISGQNLCRLYLRQITCRVNHKAADRRVNKLQPNYIPRTHRLHYCIGGGW</sequence>